<evidence type="ECO:0000313" key="1">
    <source>
        <dbReference type="EMBL" id="KHN01952.1"/>
    </source>
</evidence>
<dbReference type="AlphaFoldDB" id="A0A0B2P2P0"/>
<protein>
    <recommendedName>
        <fullName evidence="2">Replication factor A C-terminal domain-containing protein</fullName>
    </recommendedName>
</protein>
<organism evidence="1">
    <name type="scientific">Glycine soja</name>
    <name type="common">Wild soybean</name>
    <dbReference type="NCBI Taxonomy" id="3848"/>
    <lineage>
        <taxon>Eukaryota</taxon>
        <taxon>Viridiplantae</taxon>
        <taxon>Streptophyta</taxon>
        <taxon>Embryophyta</taxon>
        <taxon>Tracheophyta</taxon>
        <taxon>Spermatophyta</taxon>
        <taxon>Magnoliopsida</taxon>
        <taxon>eudicotyledons</taxon>
        <taxon>Gunneridae</taxon>
        <taxon>Pentapetalae</taxon>
        <taxon>rosids</taxon>
        <taxon>fabids</taxon>
        <taxon>Fabales</taxon>
        <taxon>Fabaceae</taxon>
        <taxon>Papilionoideae</taxon>
        <taxon>50 kb inversion clade</taxon>
        <taxon>NPAAA clade</taxon>
        <taxon>indigoferoid/millettioid clade</taxon>
        <taxon>Phaseoleae</taxon>
        <taxon>Glycine</taxon>
        <taxon>Glycine subgen. Soja</taxon>
    </lineage>
</organism>
<name>A0A0B2P2P0_GLYSO</name>
<dbReference type="InterPro" id="IPR012340">
    <property type="entry name" value="NA-bd_OB-fold"/>
</dbReference>
<accession>A0A0B2P2P0</accession>
<gene>
    <name evidence="1" type="ORF">glysoja_040784</name>
</gene>
<dbReference type="Proteomes" id="UP000053555">
    <property type="component" value="Unassembled WGS sequence"/>
</dbReference>
<evidence type="ECO:0008006" key="2">
    <source>
        <dbReference type="Google" id="ProtNLM"/>
    </source>
</evidence>
<sequence length="86" mass="9394">MSVAVATISKLLVANRWIYDGCPKCNKKADGEGSSFVCVGCANRSANTVAKFRVDVRVGQPHESAIFTLQDRECYALIKEIATEIK</sequence>
<reference evidence="1" key="1">
    <citation type="submission" date="2014-07" db="EMBL/GenBank/DDBJ databases">
        <title>Identification of a novel salt tolerance gene in wild soybean by whole-genome sequencing.</title>
        <authorList>
            <person name="Lam H.-M."/>
            <person name="Qi X."/>
            <person name="Li M.-W."/>
            <person name="Liu X."/>
            <person name="Xie M."/>
            <person name="Ni M."/>
            <person name="Xu X."/>
        </authorList>
    </citation>
    <scope>NUCLEOTIDE SEQUENCE [LARGE SCALE GENOMIC DNA]</scope>
    <source>
        <tissue evidence="1">Root</tissue>
    </source>
</reference>
<dbReference type="Gene3D" id="2.40.50.140">
    <property type="entry name" value="Nucleic acid-binding proteins"/>
    <property type="match status" value="1"/>
</dbReference>
<dbReference type="SUPFAM" id="SSF50249">
    <property type="entry name" value="Nucleic acid-binding proteins"/>
    <property type="match status" value="1"/>
</dbReference>
<dbReference type="EMBL" id="KN670632">
    <property type="protein sequence ID" value="KHN01952.1"/>
    <property type="molecule type" value="Genomic_DNA"/>
</dbReference>
<proteinExistence type="predicted"/>